<gene>
    <name evidence="2" type="ORF">EVAR_59207_1</name>
</gene>
<name>A0A4C1YWL7_EUMVA</name>
<protein>
    <submittedName>
        <fullName evidence="2">Uncharacterized protein</fullName>
    </submittedName>
</protein>
<dbReference type="AlphaFoldDB" id="A0A4C1YWL7"/>
<sequence>MYGKAFKHFRWVIEHASLQKITSFAGLSSRNRISDRGKWGMKSRVDPSKGQWGDGEWSRPPELSLTGRNNEKKDVPRELVWCESFNKSFKDKRSPQEAFGPSVSAGLTPASLKRSMSYCDRWEKQQKTDLIRITGERANLISETPRRDFHKRVNQDLKNTLEANAPPYSTVARRCTEFECGRTSTKDDSCSVRPTTALS</sequence>
<feature type="compositionally biased region" description="Basic and acidic residues" evidence="1">
    <location>
        <begin position="38"/>
        <end position="47"/>
    </location>
</feature>
<feature type="region of interest" description="Disordered" evidence="1">
    <location>
        <begin position="38"/>
        <end position="70"/>
    </location>
</feature>
<dbReference type="EMBL" id="BGZK01001412">
    <property type="protein sequence ID" value="GBP79363.1"/>
    <property type="molecule type" value="Genomic_DNA"/>
</dbReference>
<evidence type="ECO:0000313" key="3">
    <source>
        <dbReference type="Proteomes" id="UP000299102"/>
    </source>
</evidence>
<reference evidence="2 3" key="1">
    <citation type="journal article" date="2019" name="Commun. Biol.">
        <title>The bagworm genome reveals a unique fibroin gene that provides high tensile strength.</title>
        <authorList>
            <person name="Kono N."/>
            <person name="Nakamura H."/>
            <person name="Ohtoshi R."/>
            <person name="Tomita M."/>
            <person name="Numata K."/>
            <person name="Arakawa K."/>
        </authorList>
    </citation>
    <scope>NUCLEOTIDE SEQUENCE [LARGE SCALE GENOMIC DNA]</scope>
</reference>
<comment type="caution">
    <text evidence="2">The sequence shown here is derived from an EMBL/GenBank/DDBJ whole genome shotgun (WGS) entry which is preliminary data.</text>
</comment>
<evidence type="ECO:0000313" key="2">
    <source>
        <dbReference type="EMBL" id="GBP79363.1"/>
    </source>
</evidence>
<dbReference type="Proteomes" id="UP000299102">
    <property type="component" value="Unassembled WGS sequence"/>
</dbReference>
<organism evidence="2 3">
    <name type="scientific">Eumeta variegata</name>
    <name type="common">Bagworm moth</name>
    <name type="synonym">Eumeta japonica</name>
    <dbReference type="NCBI Taxonomy" id="151549"/>
    <lineage>
        <taxon>Eukaryota</taxon>
        <taxon>Metazoa</taxon>
        <taxon>Ecdysozoa</taxon>
        <taxon>Arthropoda</taxon>
        <taxon>Hexapoda</taxon>
        <taxon>Insecta</taxon>
        <taxon>Pterygota</taxon>
        <taxon>Neoptera</taxon>
        <taxon>Endopterygota</taxon>
        <taxon>Lepidoptera</taxon>
        <taxon>Glossata</taxon>
        <taxon>Ditrysia</taxon>
        <taxon>Tineoidea</taxon>
        <taxon>Psychidae</taxon>
        <taxon>Oiketicinae</taxon>
        <taxon>Eumeta</taxon>
    </lineage>
</organism>
<accession>A0A4C1YWL7</accession>
<proteinExistence type="predicted"/>
<evidence type="ECO:0000256" key="1">
    <source>
        <dbReference type="SAM" id="MobiDB-lite"/>
    </source>
</evidence>
<keyword evidence="3" id="KW-1185">Reference proteome</keyword>